<reference evidence="1 2" key="1">
    <citation type="journal article" date="2021" name="Commun. Biol.">
        <title>The genome of Shorea leprosula (Dipterocarpaceae) highlights the ecological relevance of drought in aseasonal tropical rainforests.</title>
        <authorList>
            <person name="Ng K.K.S."/>
            <person name="Kobayashi M.J."/>
            <person name="Fawcett J.A."/>
            <person name="Hatakeyama M."/>
            <person name="Paape T."/>
            <person name="Ng C.H."/>
            <person name="Ang C.C."/>
            <person name="Tnah L.H."/>
            <person name="Lee C.T."/>
            <person name="Nishiyama T."/>
            <person name="Sese J."/>
            <person name="O'Brien M.J."/>
            <person name="Copetti D."/>
            <person name="Mohd Noor M.I."/>
            <person name="Ong R.C."/>
            <person name="Putra M."/>
            <person name="Sireger I.Z."/>
            <person name="Indrioko S."/>
            <person name="Kosugi Y."/>
            <person name="Izuno A."/>
            <person name="Isagi Y."/>
            <person name="Lee S.L."/>
            <person name="Shimizu K.K."/>
        </authorList>
    </citation>
    <scope>NUCLEOTIDE SEQUENCE [LARGE SCALE GENOMIC DNA]</scope>
    <source>
        <strain evidence="1">214</strain>
    </source>
</reference>
<protein>
    <submittedName>
        <fullName evidence="1">Uncharacterized protein</fullName>
    </submittedName>
</protein>
<dbReference type="AlphaFoldDB" id="A0AAV5IUB5"/>
<comment type="caution">
    <text evidence="1">The sequence shown here is derived from an EMBL/GenBank/DDBJ whole genome shotgun (WGS) entry which is preliminary data.</text>
</comment>
<evidence type="ECO:0000313" key="2">
    <source>
        <dbReference type="Proteomes" id="UP001054252"/>
    </source>
</evidence>
<evidence type="ECO:0000313" key="1">
    <source>
        <dbReference type="EMBL" id="GKV05437.1"/>
    </source>
</evidence>
<proteinExistence type="predicted"/>
<gene>
    <name evidence="1" type="ORF">SLEP1_g17452</name>
</gene>
<name>A0AAV5IUB5_9ROSI</name>
<dbReference type="EMBL" id="BPVZ01000023">
    <property type="protein sequence ID" value="GKV05437.1"/>
    <property type="molecule type" value="Genomic_DNA"/>
</dbReference>
<sequence length="86" mass="9870">MIGMFDYCVLKFFNEFGHEQGALLELSRSLKVEKKISYVILLRRWQEDNKSKTDVSSLAKKGAIVANNKIASGMFRGQKMGRRKKV</sequence>
<organism evidence="1 2">
    <name type="scientific">Rubroshorea leprosula</name>
    <dbReference type="NCBI Taxonomy" id="152421"/>
    <lineage>
        <taxon>Eukaryota</taxon>
        <taxon>Viridiplantae</taxon>
        <taxon>Streptophyta</taxon>
        <taxon>Embryophyta</taxon>
        <taxon>Tracheophyta</taxon>
        <taxon>Spermatophyta</taxon>
        <taxon>Magnoliopsida</taxon>
        <taxon>eudicotyledons</taxon>
        <taxon>Gunneridae</taxon>
        <taxon>Pentapetalae</taxon>
        <taxon>rosids</taxon>
        <taxon>malvids</taxon>
        <taxon>Malvales</taxon>
        <taxon>Dipterocarpaceae</taxon>
        <taxon>Rubroshorea</taxon>
    </lineage>
</organism>
<accession>A0AAV5IUB5</accession>
<keyword evidence="2" id="KW-1185">Reference proteome</keyword>
<dbReference type="Proteomes" id="UP001054252">
    <property type="component" value="Unassembled WGS sequence"/>
</dbReference>